<organism evidence="1 2">
    <name type="scientific">Naganishia cerealis</name>
    <dbReference type="NCBI Taxonomy" id="610337"/>
    <lineage>
        <taxon>Eukaryota</taxon>
        <taxon>Fungi</taxon>
        <taxon>Dikarya</taxon>
        <taxon>Basidiomycota</taxon>
        <taxon>Agaricomycotina</taxon>
        <taxon>Tremellomycetes</taxon>
        <taxon>Filobasidiales</taxon>
        <taxon>Filobasidiaceae</taxon>
        <taxon>Naganishia</taxon>
    </lineage>
</organism>
<protein>
    <submittedName>
        <fullName evidence="1">Uncharacterized protein</fullName>
    </submittedName>
</protein>
<evidence type="ECO:0000313" key="1">
    <source>
        <dbReference type="EMBL" id="KAJ9104781.1"/>
    </source>
</evidence>
<dbReference type="Proteomes" id="UP001241377">
    <property type="component" value="Unassembled WGS sequence"/>
</dbReference>
<evidence type="ECO:0000313" key="2">
    <source>
        <dbReference type="Proteomes" id="UP001241377"/>
    </source>
</evidence>
<dbReference type="EMBL" id="JASBWR010000039">
    <property type="protein sequence ID" value="KAJ9104781.1"/>
    <property type="molecule type" value="Genomic_DNA"/>
</dbReference>
<keyword evidence="2" id="KW-1185">Reference proteome</keyword>
<comment type="caution">
    <text evidence="1">The sequence shown here is derived from an EMBL/GenBank/DDBJ whole genome shotgun (WGS) entry which is preliminary data.</text>
</comment>
<reference evidence="1" key="1">
    <citation type="submission" date="2023-04" db="EMBL/GenBank/DDBJ databases">
        <title>Draft Genome sequencing of Naganishia species isolated from polar environments using Oxford Nanopore Technology.</title>
        <authorList>
            <person name="Leo P."/>
            <person name="Venkateswaran K."/>
        </authorList>
    </citation>
    <scope>NUCLEOTIDE SEQUENCE</scope>
    <source>
        <strain evidence="1">MNA-CCFEE 5261</strain>
    </source>
</reference>
<proteinExistence type="predicted"/>
<name>A0ACC2W087_9TREE</name>
<sequence>MTRPITARAASTGTAAKTRRSESPVTVLDSEEERQEFYALQREKRRKRKLEKGLSESDSGSASASGSGNRQVYGLPIDVDDSVRILGAKRGRKSSELTRNPSTEDEEIQLLAVVPTGPMLRLAPKSTSVKSASAIATDDEAHVDDADAPSVLRAGLAKFKYSHQTTSSTTGAIPTSRTVAAVALRARSSDVKQTGSHSPVTSASHTGSVEEAVVLSNVKDDAITAGSGTRKRAAKKVKAVVPDMPVEAEQLKELDACVICDTKFDRRKTAKTRWQHMVDCFSQDHKAGNARPDLTFLVSQALDKLSRNTFHPALATQTTLLQSVALEQPKPGVLCPAAPGVPGDVPSIVDMHFDQSKSGRARLNARKRALAGRKGGKAAEVCVLGVYAESRGGVGLSEEIRNLLDEEYADDFADPRLGGPTAAIPGTSNDDLADNATMDVDSLSDQEVPFPPTQAFGRSDLQMRMQAHRGKSRGIFEDGGGSAQRPLSPQPTLNSEPDKCQPFRGGEVDRLDGSSSRIGTVKTCGIAPETDGERPGEGEGDQDGGDRCLERHQGHTESWLAGSELGIGRGDVCDRAQWGQSPLVARKTSLWAAASGI</sequence>
<accession>A0ACC2W087</accession>
<gene>
    <name evidence="1" type="ORF">QFC19_003922</name>
</gene>